<keyword evidence="3" id="KW-1185">Reference proteome</keyword>
<dbReference type="Pfam" id="PF18135">
    <property type="entry name" value="Type_ISP_C"/>
    <property type="match status" value="1"/>
</dbReference>
<sequence>MAIVVGVKDPNHFGDCELHYRDIGDFLSTEEKLGLIRESTIDSTAWETITPNAKGEWINQSSDIFDTLLPLGDKKGDTGMTPVFKTYSPGLQTNRDAWVYNFSRDAVLRNVVTMTQTYDEVRYAYHTEPRAKRNEKDVAAWLSEHLSFSDPTQISWARSLRNFVARDRELKMAPDSHRVGLYRPFTKQHVFFGAGYNHERSQLPSMFPTPEHSNYGFYLHGINPGQPFALLATDQIPCLDLFGKAGQFFPRYTWKPIEDAETDLLSGLSDSDSGEVIDGYKRVDNISDETLSRYQNAFGQDVTGDAIFAHVYALLHSEQYRTTFSAELTRQLPRLPMPTSTADFWAFAETGQKLLNLHINYETVDPYPLVEESAFEGDDDASFYRVEKLKWGGKARAADKTRLVYNYNITLSGIPDEAHEYMLGSRSALEWLIDRYQGKRDKASGIVNDPNAWADEHEEPRYILDLIKRVTTVSVETVRLTKSLPDLRI</sequence>
<dbReference type="RefSeq" id="WP_229658736.1">
    <property type="nucleotide sequence ID" value="NZ_BMIS01000002.1"/>
</dbReference>
<reference evidence="2" key="2">
    <citation type="submission" date="2020-09" db="EMBL/GenBank/DDBJ databases">
        <authorList>
            <person name="Sun Q."/>
            <person name="Zhou Y."/>
        </authorList>
    </citation>
    <scope>NUCLEOTIDE SEQUENCE</scope>
    <source>
        <strain evidence="2">CGMCC 1.15388</strain>
    </source>
</reference>
<evidence type="ECO:0000313" key="2">
    <source>
        <dbReference type="EMBL" id="GGE60757.1"/>
    </source>
</evidence>
<proteinExistence type="predicted"/>
<comment type="caution">
    <text evidence="2">The sequence shown here is derived from an EMBL/GenBank/DDBJ whole genome shotgun (WGS) entry which is preliminary data.</text>
</comment>
<dbReference type="InterPro" id="IPR041635">
    <property type="entry name" value="Type_ISP_LLaBIII_C"/>
</dbReference>
<dbReference type="EMBL" id="BMIS01000002">
    <property type="protein sequence ID" value="GGE60757.1"/>
    <property type="molecule type" value="Genomic_DNA"/>
</dbReference>
<reference evidence="2" key="1">
    <citation type="journal article" date="2014" name="Int. J. Syst. Evol. Microbiol.">
        <title>Complete genome sequence of Corynebacterium casei LMG S-19264T (=DSM 44701T), isolated from a smear-ripened cheese.</title>
        <authorList>
            <consortium name="US DOE Joint Genome Institute (JGI-PGF)"/>
            <person name="Walter F."/>
            <person name="Albersmeier A."/>
            <person name="Kalinowski J."/>
            <person name="Ruckert C."/>
        </authorList>
    </citation>
    <scope>NUCLEOTIDE SEQUENCE</scope>
    <source>
        <strain evidence="2">CGMCC 1.15388</strain>
    </source>
</reference>
<gene>
    <name evidence="2" type="ORF">GCM10011401_04560</name>
</gene>
<name>A0A917ALL0_9MICC</name>
<evidence type="ECO:0000313" key="3">
    <source>
        <dbReference type="Proteomes" id="UP000633136"/>
    </source>
</evidence>
<dbReference type="AlphaFoldDB" id="A0A917ALL0"/>
<organism evidence="2 3">
    <name type="scientific">Nesterenkonia cremea</name>
    <dbReference type="NCBI Taxonomy" id="1882340"/>
    <lineage>
        <taxon>Bacteria</taxon>
        <taxon>Bacillati</taxon>
        <taxon>Actinomycetota</taxon>
        <taxon>Actinomycetes</taxon>
        <taxon>Micrococcales</taxon>
        <taxon>Micrococcaceae</taxon>
        <taxon>Nesterenkonia</taxon>
    </lineage>
</organism>
<protein>
    <recommendedName>
        <fullName evidence="1">Type ISP restriction-modification enzyme LLaBIII C-terminal specificity domain-containing protein</fullName>
    </recommendedName>
</protein>
<accession>A0A917ALL0</accession>
<evidence type="ECO:0000259" key="1">
    <source>
        <dbReference type="Pfam" id="PF18135"/>
    </source>
</evidence>
<feature type="domain" description="Type ISP restriction-modification enzyme LLaBIII C-terminal specificity" evidence="1">
    <location>
        <begin position="83"/>
        <end position="466"/>
    </location>
</feature>
<dbReference type="Proteomes" id="UP000633136">
    <property type="component" value="Unassembled WGS sequence"/>
</dbReference>